<dbReference type="KEGG" id="ndk:I601_4017"/>
<dbReference type="RefSeq" id="WP_068113670.1">
    <property type="nucleotide sequence ID" value="NZ_CP015079.1"/>
</dbReference>
<accession>A0A1A9GRZ0</accession>
<dbReference type="InterPro" id="IPR036873">
    <property type="entry name" value="Rhodanese-like_dom_sf"/>
</dbReference>
<dbReference type="InterPro" id="IPR050229">
    <property type="entry name" value="GlpE_sulfurtransferase"/>
</dbReference>
<dbReference type="Proteomes" id="UP000077868">
    <property type="component" value="Chromosome"/>
</dbReference>
<gene>
    <name evidence="2" type="primary">pspE</name>
    <name evidence="2" type="ORF">I601_4017</name>
</gene>
<organism evidence="2 3">
    <name type="scientific">Nocardioides dokdonensis FR1436</name>
    <dbReference type="NCBI Taxonomy" id="1300347"/>
    <lineage>
        <taxon>Bacteria</taxon>
        <taxon>Bacillati</taxon>
        <taxon>Actinomycetota</taxon>
        <taxon>Actinomycetes</taxon>
        <taxon>Propionibacteriales</taxon>
        <taxon>Nocardioidaceae</taxon>
        <taxon>Nocardioides</taxon>
    </lineage>
</organism>
<protein>
    <submittedName>
        <fullName evidence="2">Thiosulfate sulfurtransferase PspE</fullName>
        <ecNumber evidence="2">2.8.1.1</ecNumber>
    </submittedName>
</protein>
<sequence length="100" mass="10502">MREIDIDQAATALDQGATFVDVREPSEYADGHLPGAVNIPMGQLPNRTDELDRDATVHVVCASGNRSGAMTDFLSGAGFDAVNVAGGTSAWIRAGRPTEK</sequence>
<evidence type="ECO:0000313" key="3">
    <source>
        <dbReference type="Proteomes" id="UP000077868"/>
    </source>
</evidence>
<dbReference type="PANTHER" id="PTHR43031">
    <property type="entry name" value="FAD-DEPENDENT OXIDOREDUCTASE"/>
    <property type="match status" value="1"/>
</dbReference>
<dbReference type="SMART" id="SM00450">
    <property type="entry name" value="RHOD"/>
    <property type="match status" value="1"/>
</dbReference>
<dbReference type="PATRIC" id="fig|1300347.3.peg.4023"/>
<dbReference type="CDD" id="cd00158">
    <property type="entry name" value="RHOD"/>
    <property type="match status" value="1"/>
</dbReference>
<dbReference type="EMBL" id="CP015079">
    <property type="protein sequence ID" value="ANH40413.1"/>
    <property type="molecule type" value="Genomic_DNA"/>
</dbReference>
<dbReference type="InterPro" id="IPR001307">
    <property type="entry name" value="Thiosulphate_STrfase_CS"/>
</dbReference>
<dbReference type="InterPro" id="IPR001763">
    <property type="entry name" value="Rhodanese-like_dom"/>
</dbReference>
<dbReference type="GO" id="GO:0004792">
    <property type="term" value="F:thiosulfate-cyanide sulfurtransferase activity"/>
    <property type="evidence" value="ECO:0007669"/>
    <property type="project" value="UniProtKB-EC"/>
</dbReference>
<dbReference type="Gene3D" id="3.40.250.10">
    <property type="entry name" value="Rhodanese-like domain"/>
    <property type="match status" value="1"/>
</dbReference>
<evidence type="ECO:0000259" key="1">
    <source>
        <dbReference type="PROSITE" id="PS50206"/>
    </source>
</evidence>
<dbReference type="OrthoDB" id="9800872at2"/>
<dbReference type="PROSITE" id="PS00380">
    <property type="entry name" value="RHODANESE_1"/>
    <property type="match status" value="1"/>
</dbReference>
<dbReference type="PROSITE" id="PS50206">
    <property type="entry name" value="RHODANESE_3"/>
    <property type="match status" value="1"/>
</dbReference>
<dbReference type="AlphaFoldDB" id="A0A1A9GRZ0"/>
<dbReference type="Pfam" id="PF00581">
    <property type="entry name" value="Rhodanese"/>
    <property type="match status" value="1"/>
</dbReference>
<evidence type="ECO:0000313" key="2">
    <source>
        <dbReference type="EMBL" id="ANH40413.1"/>
    </source>
</evidence>
<feature type="domain" description="Rhodanese" evidence="1">
    <location>
        <begin position="13"/>
        <end position="100"/>
    </location>
</feature>
<dbReference type="STRING" id="1300347.I601_4017"/>
<reference evidence="2 3" key="1">
    <citation type="submission" date="2016-03" db="EMBL/GenBank/DDBJ databases">
        <title>Complete genome sequence of a soil Actinobacterium, Nocardioides dokdonensis FR1436.</title>
        <authorList>
            <person name="Kwon S.-K."/>
            <person name="Kim K."/>
            <person name="Kim J.F."/>
        </authorList>
    </citation>
    <scope>NUCLEOTIDE SEQUENCE [LARGE SCALE GENOMIC DNA]</scope>
    <source>
        <strain evidence="2 3">FR1436</strain>
    </source>
</reference>
<keyword evidence="3" id="KW-1185">Reference proteome</keyword>
<name>A0A1A9GRZ0_9ACTN</name>
<dbReference type="SUPFAM" id="SSF52821">
    <property type="entry name" value="Rhodanese/Cell cycle control phosphatase"/>
    <property type="match status" value="1"/>
</dbReference>
<dbReference type="EC" id="2.8.1.1" evidence="2"/>
<dbReference type="PANTHER" id="PTHR43031:SF17">
    <property type="entry name" value="SULFURTRANSFERASE YTWF-RELATED"/>
    <property type="match status" value="1"/>
</dbReference>
<proteinExistence type="predicted"/>
<keyword evidence="2" id="KW-0808">Transferase</keyword>